<dbReference type="Proteomes" id="UP001479436">
    <property type="component" value="Unassembled WGS sequence"/>
</dbReference>
<feature type="region of interest" description="Disordered" evidence="1">
    <location>
        <begin position="18"/>
        <end position="74"/>
    </location>
</feature>
<protein>
    <submittedName>
        <fullName evidence="2">Uncharacterized protein</fullName>
    </submittedName>
</protein>
<evidence type="ECO:0000313" key="2">
    <source>
        <dbReference type="EMBL" id="KAK9759908.1"/>
    </source>
</evidence>
<evidence type="ECO:0000256" key="1">
    <source>
        <dbReference type="SAM" id="MobiDB-lite"/>
    </source>
</evidence>
<feature type="compositionally biased region" description="Polar residues" evidence="1">
    <location>
        <begin position="21"/>
        <end position="34"/>
    </location>
</feature>
<organism evidence="2 3">
    <name type="scientific">Basidiobolus ranarum</name>
    <dbReference type="NCBI Taxonomy" id="34480"/>
    <lineage>
        <taxon>Eukaryota</taxon>
        <taxon>Fungi</taxon>
        <taxon>Fungi incertae sedis</taxon>
        <taxon>Zoopagomycota</taxon>
        <taxon>Entomophthoromycotina</taxon>
        <taxon>Basidiobolomycetes</taxon>
        <taxon>Basidiobolales</taxon>
        <taxon>Basidiobolaceae</taxon>
        <taxon>Basidiobolus</taxon>
    </lineage>
</organism>
<gene>
    <name evidence="2" type="ORF">K7432_016598</name>
</gene>
<dbReference type="EMBL" id="JASJQH010002844">
    <property type="protein sequence ID" value="KAK9759908.1"/>
    <property type="molecule type" value="Genomic_DNA"/>
</dbReference>
<comment type="caution">
    <text evidence="2">The sequence shown here is derived from an EMBL/GenBank/DDBJ whole genome shotgun (WGS) entry which is preliminary data.</text>
</comment>
<keyword evidence="3" id="KW-1185">Reference proteome</keyword>
<accession>A0ABR2WEH6</accession>
<name>A0ABR2WEH6_9FUNG</name>
<reference evidence="2 3" key="1">
    <citation type="submission" date="2023-04" db="EMBL/GenBank/DDBJ databases">
        <title>Genome of Basidiobolus ranarum AG-B5.</title>
        <authorList>
            <person name="Stajich J.E."/>
            <person name="Carter-House D."/>
            <person name="Gryganskyi A."/>
        </authorList>
    </citation>
    <scope>NUCLEOTIDE SEQUENCE [LARGE SCALE GENOMIC DNA]</scope>
    <source>
        <strain evidence="2 3">AG-B5</strain>
    </source>
</reference>
<sequence length="95" mass="10541">MDVVEEDTIREYLEEQLGFKDTSSVNTGVSQGTHDNAEVEHDDTIDEDKDRGSDRSNGSEGRYAGARAPYSLTKSSLQRNRLGYMVKSNEVTSHG</sequence>
<proteinExistence type="predicted"/>
<evidence type="ECO:0000313" key="3">
    <source>
        <dbReference type="Proteomes" id="UP001479436"/>
    </source>
</evidence>